<dbReference type="CDD" id="cd00093">
    <property type="entry name" value="HTH_XRE"/>
    <property type="match status" value="1"/>
</dbReference>
<dbReference type="RefSeq" id="WP_231008024.1">
    <property type="nucleotide sequence ID" value="NZ_JAJNEC010000007.1"/>
</dbReference>
<sequence length="177" mass="19748">MKNLRKQWHLTQEELAALIGVTRGLLSMYESGRRQLPTPASIRLAELHLLLQQPSTSKIQPAVLLQRQQAQQTKTARLLNDRAGKAAMEAARAARLLDKMQQRYKQLYQKMLLIQATLPTAPTDSLQKAALLHMEVTVIDAMERCSPARQAWVAYKLATSKALERAALNAGKLIKGA</sequence>
<dbReference type="SMART" id="SM00530">
    <property type="entry name" value="HTH_XRE"/>
    <property type="match status" value="1"/>
</dbReference>
<feature type="domain" description="HTH cro/C1-type" evidence="1">
    <location>
        <begin position="1"/>
        <end position="47"/>
    </location>
</feature>
<reference evidence="2 3" key="1">
    <citation type="submission" date="2021-11" db="EMBL/GenBank/DDBJ databases">
        <title>Genomic of Niabella pedocola.</title>
        <authorList>
            <person name="Wu T."/>
        </authorList>
    </citation>
    <scope>NUCLEOTIDE SEQUENCE [LARGE SCALE GENOMIC DNA]</scope>
    <source>
        <strain evidence="2 3">JCM 31011</strain>
    </source>
</reference>
<dbReference type="SUPFAM" id="SSF47413">
    <property type="entry name" value="lambda repressor-like DNA-binding domains"/>
    <property type="match status" value="1"/>
</dbReference>
<name>A0ABS8PWT8_9BACT</name>
<dbReference type="Pfam" id="PF01381">
    <property type="entry name" value="HTH_3"/>
    <property type="match status" value="1"/>
</dbReference>
<dbReference type="Gene3D" id="1.10.260.40">
    <property type="entry name" value="lambda repressor-like DNA-binding domains"/>
    <property type="match status" value="1"/>
</dbReference>
<dbReference type="Proteomes" id="UP001199816">
    <property type="component" value="Unassembled WGS sequence"/>
</dbReference>
<evidence type="ECO:0000259" key="1">
    <source>
        <dbReference type="PROSITE" id="PS50943"/>
    </source>
</evidence>
<accession>A0ABS8PWT8</accession>
<comment type="caution">
    <text evidence="2">The sequence shown here is derived from an EMBL/GenBank/DDBJ whole genome shotgun (WGS) entry which is preliminary data.</text>
</comment>
<dbReference type="EMBL" id="JAJNEC010000007">
    <property type="protein sequence ID" value="MCD2425510.1"/>
    <property type="molecule type" value="Genomic_DNA"/>
</dbReference>
<dbReference type="PROSITE" id="PS50943">
    <property type="entry name" value="HTH_CROC1"/>
    <property type="match status" value="1"/>
</dbReference>
<proteinExistence type="predicted"/>
<organism evidence="2 3">
    <name type="scientific">Niabella pedocola</name>
    <dbReference type="NCBI Taxonomy" id="1752077"/>
    <lineage>
        <taxon>Bacteria</taxon>
        <taxon>Pseudomonadati</taxon>
        <taxon>Bacteroidota</taxon>
        <taxon>Chitinophagia</taxon>
        <taxon>Chitinophagales</taxon>
        <taxon>Chitinophagaceae</taxon>
        <taxon>Niabella</taxon>
    </lineage>
</organism>
<dbReference type="InterPro" id="IPR010982">
    <property type="entry name" value="Lambda_DNA-bd_dom_sf"/>
</dbReference>
<protein>
    <submittedName>
        <fullName evidence="2">Helix-turn-helix domain-containing protein</fullName>
    </submittedName>
</protein>
<keyword evidence="3" id="KW-1185">Reference proteome</keyword>
<dbReference type="InterPro" id="IPR001387">
    <property type="entry name" value="Cro/C1-type_HTH"/>
</dbReference>
<gene>
    <name evidence="2" type="ORF">LQ567_22185</name>
</gene>
<evidence type="ECO:0000313" key="2">
    <source>
        <dbReference type="EMBL" id="MCD2425510.1"/>
    </source>
</evidence>
<evidence type="ECO:0000313" key="3">
    <source>
        <dbReference type="Proteomes" id="UP001199816"/>
    </source>
</evidence>